<dbReference type="InterPro" id="IPR002545">
    <property type="entry name" value="CheW-lke_dom"/>
</dbReference>
<evidence type="ECO:0000256" key="2">
    <source>
        <dbReference type="ARBA" id="ARBA00021483"/>
    </source>
</evidence>
<evidence type="ECO:0000313" key="7">
    <source>
        <dbReference type="Proteomes" id="UP000712673"/>
    </source>
</evidence>
<feature type="domain" description="CheW-like" evidence="5">
    <location>
        <begin position="17"/>
        <end position="109"/>
    </location>
</feature>
<dbReference type="Pfam" id="PF01584">
    <property type="entry name" value="CheW"/>
    <property type="match status" value="1"/>
</dbReference>
<dbReference type="FunFam" id="2.40.50.180:FF:000002">
    <property type="entry name" value="Chemotaxis protein CheW"/>
    <property type="match status" value="1"/>
</dbReference>
<sequence length="109" mass="11955">MRQPQGNAGAVASPQRGGKFLTFFLAHEEYGIEILKVQEIIGMMSVTPVPRTPAFVQGVINLRGKVIPIIDLRLKFGMPAMEQTEETCIIVVQARGMEMGIVVDKVSEV</sequence>
<keyword evidence="4" id="KW-0145">Chemotaxis</keyword>
<comment type="subcellular location">
    <subcellularLocation>
        <location evidence="1">Cytoplasm</location>
    </subcellularLocation>
</comment>
<evidence type="ECO:0000256" key="1">
    <source>
        <dbReference type="ARBA" id="ARBA00004496"/>
    </source>
</evidence>
<dbReference type="SMART" id="SM00260">
    <property type="entry name" value="CheW"/>
    <property type="match status" value="1"/>
</dbReference>
<dbReference type="GO" id="GO:0007165">
    <property type="term" value="P:signal transduction"/>
    <property type="evidence" value="ECO:0007669"/>
    <property type="project" value="InterPro"/>
</dbReference>
<evidence type="ECO:0000259" key="5">
    <source>
        <dbReference type="PROSITE" id="PS50851"/>
    </source>
</evidence>
<dbReference type="Proteomes" id="UP000712673">
    <property type="component" value="Unassembled WGS sequence"/>
</dbReference>
<accession>A0A937W475</accession>
<organism evidence="6 7">
    <name type="scientific">Tectimicrobiota bacterium</name>
    <dbReference type="NCBI Taxonomy" id="2528274"/>
    <lineage>
        <taxon>Bacteria</taxon>
        <taxon>Pseudomonadati</taxon>
        <taxon>Nitrospinota/Tectimicrobiota group</taxon>
        <taxon>Candidatus Tectimicrobiota</taxon>
    </lineage>
</organism>
<dbReference type="GO" id="GO:0005829">
    <property type="term" value="C:cytosol"/>
    <property type="evidence" value="ECO:0007669"/>
    <property type="project" value="TreeGrafter"/>
</dbReference>
<dbReference type="GO" id="GO:0006935">
    <property type="term" value="P:chemotaxis"/>
    <property type="evidence" value="ECO:0007669"/>
    <property type="project" value="UniProtKB-KW"/>
</dbReference>
<dbReference type="SUPFAM" id="SSF50341">
    <property type="entry name" value="CheW-like"/>
    <property type="match status" value="1"/>
</dbReference>
<feature type="non-terminal residue" evidence="6">
    <location>
        <position position="109"/>
    </location>
</feature>
<dbReference type="AlphaFoldDB" id="A0A937W475"/>
<protein>
    <recommendedName>
        <fullName evidence="2">Chemotaxis protein CheW</fullName>
    </recommendedName>
</protein>
<comment type="caution">
    <text evidence="6">The sequence shown here is derived from an EMBL/GenBank/DDBJ whole genome shotgun (WGS) entry which is preliminary data.</text>
</comment>
<dbReference type="PANTHER" id="PTHR22617">
    <property type="entry name" value="CHEMOTAXIS SENSOR HISTIDINE KINASE-RELATED"/>
    <property type="match status" value="1"/>
</dbReference>
<dbReference type="InterPro" id="IPR036061">
    <property type="entry name" value="CheW-like_dom_sf"/>
</dbReference>
<evidence type="ECO:0000256" key="3">
    <source>
        <dbReference type="ARBA" id="ARBA00022490"/>
    </source>
</evidence>
<dbReference type="PROSITE" id="PS50851">
    <property type="entry name" value="CHEW"/>
    <property type="match status" value="1"/>
</dbReference>
<keyword evidence="3" id="KW-0963">Cytoplasm</keyword>
<name>A0A937W475_UNCTE</name>
<dbReference type="EMBL" id="VGLS01000433">
    <property type="protein sequence ID" value="MBM3224902.1"/>
    <property type="molecule type" value="Genomic_DNA"/>
</dbReference>
<dbReference type="PANTHER" id="PTHR22617:SF23">
    <property type="entry name" value="CHEMOTAXIS PROTEIN CHEW"/>
    <property type="match status" value="1"/>
</dbReference>
<reference evidence="6" key="1">
    <citation type="submission" date="2019-03" db="EMBL/GenBank/DDBJ databases">
        <title>Lake Tanganyika Metagenome-Assembled Genomes (MAGs).</title>
        <authorList>
            <person name="Tran P."/>
        </authorList>
    </citation>
    <scope>NUCLEOTIDE SEQUENCE</scope>
    <source>
        <strain evidence="6">K_DeepCast_65m_m2_066</strain>
    </source>
</reference>
<evidence type="ECO:0000313" key="6">
    <source>
        <dbReference type="EMBL" id="MBM3224902.1"/>
    </source>
</evidence>
<dbReference type="Gene3D" id="2.40.50.180">
    <property type="entry name" value="CheA-289, Domain 4"/>
    <property type="match status" value="1"/>
</dbReference>
<evidence type="ECO:0000256" key="4">
    <source>
        <dbReference type="ARBA" id="ARBA00022500"/>
    </source>
</evidence>
<proteinExistence type="predicted"/>
<dbReference type="InterPro" id="IPR039315">
    <property type="entry name" value="CheW"/>
</dbReference>
<gene>
    <name evidence="6" type="ORF">FJZ47_14015</name>
</gene>